<dbReference type="RefSeq" id="XP_034095898.1">
    <property type="nucleotide sequence ID" value="XM_034240007.1"/>
</dbReference>
<dbReference type="OrthoDB" id="118105at2759"/>
<evidence type="ECO:0000313" key="3">
    <source>
        <dbReference type="Proteomes" id="UP000515161"/>
    </source>
</evidence>
<evidence type="ECO:0000313" key="4">
    <source>
        <dbReference type="RefSeq" id="XP_034095898.1"/>
    </source>
</evidence>
<dbReference type="PANTHER" id="PTHR46599">
    <property type="entry name" value="PIGGYBAC TRANSPOSABLE ELEMENT-DERIVED PROTEIN 4"/>
    <property type="match status" value="1"/>
</dbReference>
<feature type="domain" description="PiggyBac transposable element-derived protein" evidence="2">
    <location>
        <begin position="137"/>
        <end position="508"/>
    </location>
</feature>
<keyword evidence="3" id="KW-1185">Reference proteome</keyword>
<name>A0A6P8WA53_GYMAC</name>
<dbReference type="KEGG" id="gacu:117562174"/>
<feature type="compositionally biased region" description="Polar residues" evidence="1">
    <location>
        <begin position="52"/>
        <end position="66"/>
    </location>
</feature>
<proteinExistence type="predicted"/>
<dbReference type="GeneID" id="117562174"/>
<gene>
    <name evidence="4" type="primary">LOC117562174</name>
</gene>
<reference evidence="4" key="1">
    <citation type="submission" date="2025-08" db="UniProtKB">
        <authorList>
            <consortium name="RefSeq"/>
        </authorList>
    </citation>
    <scope>IDENTIFICATION</scope>
</reference>
<sequence>MAKTTVAAELEILLASSSEDDGESEPEGFDSSEEEEYWDNKDPFEDGEDSQQPEPQSVPATMSRLTVDQGPAKRTRREHVLPTQPIAAHVPSSPPTQQPSPLSWKTDKDPDTAPPVPSFKPARTPGPQLSSRWKYKPFDLFKLFFSAQTVQTICINTNKQAAKQMGNGKKYKWIDLTVDDFYKYMGLLLYMALLKLDTVLDYWRQDHFLSVPLPAQVMSRDRYRTISWNLHLSDPGEDVQNDSKKGTPDHDRLFRLKPLMDSIKTACMSYYHPHKYLAVDERKLDSKAKTVITLYMKAKPTKWGFKLFALTDSKNGYTVDFSVYTGKSDICSGHGLSYDVVMSLVHAGYLGTGYHIYMDNFYTSPKLFTALHALKFGACGTYRENCKDCPRTQTNALTAKSKRGSLRWIREGPLVFVKWMDNREVSVCSTIHEAYSGNTVQRKQKQRDGSWTQVETPCPTPVTEYNKHMGGVHLSDQLIHHYSAKHKTMRWYRSIFYHFLDIATTNSYILYKEICLSQKKKPMTRRAFMGELSAELCGKPLHTPPARGPASHLPVCIADVKASGISRKATTGRRRCEHCHSQGMRKDTPWKCKQCDVALCLLLDRNCFEAWHED</sequence>
<protein>
    <submittedName>
        <fullName evidence="4">PiggyBac transposable element-derived protein 4-like</fullName>
    </submittedName>
</protein>
<dbReference type="InterPro" id="IPR029526">
    <property type="entry name" value="PGBD"/>
</dbReference>
<feature type="compositionally biased region" description="Acidic residues" evidence="1">
    <location>
        <begin position="18"/>
        <end position="37"/>
    </location>
</feature>
<accession>A0A6P8WA53</accession>
<evidence type="ECO:0000259" key="2">
    <source>
        <dbReference type="Pfam" id="PF13843"/>
    </source>
</evidence>
<dbReference type="PANTHER" id="PTHR46599:SF3">
    <property type="entry name" value="PIGGYBAC TRANSPOSABLE ELEMENT-DERIVED PROTEIN 4"/>
    <property type="match status" value="1"/>
</dbReference>
<dbReference type="InParanoid" id="A0A6P8WA53"/>
<dbReference type="Pfam" id="PF13843">
    <property type="entry name" value="DDE_Tnp_1_7"/>
    <property type="match status" value="1"/>
</dbReference>
<dbReference type="AlphaFoldDB" id="A0A6P8WA53"/>
<feature type="region of interest" description="Disordered" evidence="1">
    <location>
        <begin position="1"/>
        <end position="128"/>
    </location>
</feature>
<organism evidence="3 4">
    <name type="scientific">Gymnodraco acuticeps</name>
    <name type="common">Antarctic dragonfish</name>
    <dbReference type="NCBI Taxonomy" id="8218"/>
    <lineage>
        <taxon>Eukaryota</taxon>
        <taxon>Metazoa</taxon>
        <taxon>Chordata</taxon>
        <taxon>Craniata</taxon>
        <taxon>Vertebrata</taxon>
        <taxon>Euteleostomi</taxon>
        <taxon>Actinopterygii</taxon>
        <taxon>Neopterygii</taxon>
        <taxon>Teleostei</taxon>
        <taxon>Neoteleostei</taxon>
        <taxon>Acanthomorphata</taxon>
        <taxon>Eupercaria</taxon>
        <taxon>Perciformes</taxon>
        <taxon>Notothenioidei</taxon>
        <taxon>Bathydraconidae</taxon>
        <taxon>Gymnodraco</taxon>
    </lineage>
</organism>
<evidence type="ECO:0000256" key="1">
    <source>
        <dbReference type="SAM" id="MobiDB-lite"/>
    </source>
</evidence>
<dbReference type="Proteomes" id="UP000515161">
    <property type="component" value="Unplaced"/>
</dbReference>